<keyword evidence="3" id="KW-0479">Metal-binding</keyword>
<evidence type="ECO:0000256" key="7">
    <source>
        <dbReference type="ARBA" id="ARBA00023242"/>
    </source>
</evidence>
<keyword evidence="6" id="KW-0440">LIM domain</keyword>
<comment type="caution">
    <text evidence="8">The sequence shown here is derived from an EMBL/GenBank/DDBJ whole genome shotgun (WGS) entry which is preliminary data.</text>
</comment>
<comment type="subcellular location">
    <subcellularLocation>
        <location evidence="1">Nucleus</location>
    </subcellularLocation>
</comment>
<dbReference type="InterPro" id="IPR001781">
    <property type="entry name" value="Znf_LIM"/>
</dbReference>
<dbReference type="STRING" id="35525.A0A0N8DC56"/>
<accession>A0A0N8DC56</accession>
<evidence type="ECO:0000256" key="4">
    <source>
        <dbReference type="ARBA" id="ARBA00022737"/>
    </source>
</evidence>
<dbReference type="PANTHER" id="PTHR24215">
    <property type="entry name" value="RHO-GTPASE-ACTIVATING PROTEIN LRG1"/>
    <property type="match status" value="1"/>
</dbReference>
<evidence type="ECO:0000256" key="2">
    <source>
        <dbReference type="ARBA" id="ARBA00022541"/>
    </source>
</evidence>
<dbReference type="GO" id="GO:0042805">
    <property type="term" value="F:actinin binding"/>
    <property type="evidence" value="ECO:0007669"/>
    <property type="project" value="TreeGrafter"/>
</dbReference>
<gene>
    <name evidence="8" type="ORF">APZ42_021038</name>
</gene>
<dbReference type="FunFam" id="2.10.110.10:FF:000001">
    <property type="entry name" value="Cysteine and glycine-rich protein 1"/>
    <property type="match status" value="4"/>
</dbReference>
<evidence type="ECO:0000256" key="5">
    <source>
        <dbReference type="ARBA" id="ARBA00022833"/>
    </source>
</evidence>
<proteinExistence type="predicted"/>
<dbReference type="PROSITE" id="PS50023">
    <property type="entry name" value="LIM_DOMAIN_2"/>
    <property type="match status" value="4"/>
</dbReference>
<evidence type="ECO:0000313" key="8">
    <source>
        <dbReference type="EMBL" id="KZS13672.1"/>
    </source>
</evidence>
<evidence type="ECO:0000256" key="6">
    <source>
        <dbReference type="ARBA" id="ARBA00023038"/>
    </source>
</evidence>
<dbReference type="GO" id="GO:0060537">
    <property type="term" value="P:muscle tissue development"/>
    <property type="evidence" value="ECO:0007669"/>
    <property type="project" value="TreeGrafter"/>
</dbReference>
<dbReference type="GO" id="GO:0046872">
    <property type="term" value="F:metal ion binding"/>
    <property type="evidence" value="ECO:0007669"/>
    <property type="project" value="UniProtKB-KW"/>
</dbReference>
<dbReference type="Proteomes" id="UP000076858">
    <property type="component" value="Unassembled WGS sequence"/>
</dbReference>
<dbReference type="GO" id="GO:0005634">
    <property type="term" value="C:nucleus"/>
    <property type="evidence" value="ECO:0007669"/>
    <property type="project" value="UniProtKB-SubCell"/>
</dbReference>
<keyword evidence="2" id="KW-0517">Myogenesis</keyword>
<dbReference type="Pfam" id="PF00412">
    <property type="entry name" value="LIM"/>
    <property type="match status" value="4"/>
</dbReference>
<organism evidence="8 9">
    <name type="scientific">Daphnia magna</name>
    <dbReference type="NCBI Taxonomy" id="35525"/>
    <lineage>
        <taxon>Eukaryota</taxon>
        <taxon>Metazoa</taxon>
        <taxon>Ecdysozoa</taxon>
        <taxon>Arthropoda</taxon>
        <taxon>Crustacea</taxon>
        <taxon>Branchiopoda</taxon>
        <taxon>Diplostraca</taxon>
        <taxon>Cladocera</taxon>
        <taxon>Anomopoda</taxon>
        <taxon>Daphniidae</taxon>
        <taxon>Daphnia</taxon>
    </lineage>
</organism>
<reference evidence="8 9" key="1">
    <citation type="submission" date="2016-03" db="EMBL/GenBank/DDBJ databases">
        <title>EvidentialGene: Evidence-directed Construction of Genes on Genomes.</title>
        <authorList>
            <person name="Gilbert D.G."/>
            <person name="Choi J.-H."/>
            <person name="Mockaitis K."/>
            <person name="Colbourne J."/>
            <person name="Pfrender M."/>
        </authorList>
    </citation>
    <scope>NUCLEOTIDE SEQUENCE [LARGE SCALE GENOMIC DNA]</scope>
    <source>
        <strain evidence="8 9">Xinb3</strain>
        <tissue evidence="8">Complete organism</tissue>
    </source>
</reference>
<dbReference type="CDD" id="cd09326">
    <property type="entry name" value="LIM_CRP_like"/>
    <property type="match status" value="4"/>
</dbReference>
<evidence type="ECO:0000256" key="1">
    <source>
        <dbReference type="ARBA" id="ARBA00004123"/>
    </source>
</evidence>
<dbReference type="PROSITE" id="PS00478">
    <property type="entry name" value="LIM_DOMAIN_1"/>
    <property type="match status" value="4"/>
</dbReference>
<keyword evidence="4" id="KW-0677">Repeat</keyword>
<keyword evidence="9" id="KW-1185">Reference proteome</keyword>
<sequence>MFWQSVPKILGQTLFLPGFYLSSNDCNIFVVFFARDHDNSNRPVPIAEKPVPQAPAGEGCPRCGGHVYEAERMLAGGRSWHKKCYKCKDCRKHLDSTNCCEAPDKEIYCKLCYGKKFGPSGYGFGQGAGILQSDALTVSSNAEKMRPSRPDLGVIKATEGQDGCPRCGGAVFAAEQMLARGTVWHKTCFNCKECKRVLDSVLACDGPDRDVYCKLCYAKKFGPKGYGFGAGGAFLMADSIPNGMEMAFKSIDTKTIKAPEGEGCPRCGGCVFAAEMMLSKGQEWHKLCFNCADCHRPLDSVLACDGPDKDIYCKACYGKRFGPKGFGYGHSPTLVCTSGTADVPVEAKQGIKAPEGEGCPRCGFFVYAAEQMISKTRIWHKRCFNCGDCHHSLDSTNLNDGPDNEIYCAGCYRRKFGPHGVGYGMGGGALQTF</sequence>
<evidence type="ECO:0000256" key="3">
    <source>
        <dbReference type="ARBA" id="ARBA00022723"/>
    </source>
</evidence>
<dbReference type="SUPFAM" id="SSF57716">
    <property type="entry name" value="Glucocorticoid receptor-like (DNA-binding domain)"/>
    <property type="match status" value="8"/>
</dbReference>
<dbReference type="SMART" id="SM00132">
    <property type="entry name" value="LIM"/>
    <property type="match status" value="4"/>
</dbReference>
<dbReference type="AlphaFoldDB" id="A0A0N8DC56"/>
<dbReference type="GO" id="GO:0045214">
    <property type="term" value="P:sarcomere organization"/>
    <property type="evidence" value="ECO:0007669"/>
    <property type="project" value="TreeGrafter"/>
</dbReference>
<dbReference type="OrthoDB" id="1679758at2759"/>
<dbReference type="GO" id="GO:0030018">
    <property type="term" value="C:Z disc"/>
    <property type="evidence" value="ECO:0007669"/>
    <property type="project" value="TreeGrafter"/>
</dbReference>
<keyword evidence="5" id="KW-0862">Zinc</keyword>
<dbReference type="Gene3D" id="2.10.110.10">
    <property type="entry name" value="Cysteine Rich Protein"/>
    <property type="match status" value="4"/>
</dbReference>
<dbReference type="EMBL" id="LRGB01001036">
    <property type="protein sequence ID" value="KZS13672.1"/>
    <property type="molecule type" value="Genomic_DNA"/>
</dbReference>
<dbReference type="PANTHER" id="PTHR24215:SF35">
    <property type="entry name" value="MUSCLE LIM PROTEIN MLP84B"/>
    <property type="match status" value="1"/>
</dbReference>
<evidence type="ECO:0000313" key="9">
    <source>
        <dbReference type="Proteomes" id="UP000076858"/>
    </source>
</evidence>
<protein>
    <submittedName>
        <fullName evidence="8">Muscle LIM protein 1</fullName>
    </submittedName>
</protein>
<dbReference type="GO" id="GO:0007517">
    <property type="term" value="P:muscle organ development"/>
    <property type="evidence" value="ECO:0007669"/>
    <property type="project" value="UniProtKB-KW"/>
</dbReference>
<name>A0A0N8DC56_9CRUS</name>
<dbReference type="GO" id="GO:0008307">
    <property type="term" value="F:structural constituent of muscle"/>
    <property type="evidence" value="ECO:0007669"/>
    <property type="project" value="TreeGrafter"/>
</dbReference>
<keyword evidence="7" id="KW-0539">Nucleus</keyword>